<feature type="domain" description="IRF tryptophan pentad repeat" evidence="14">
    <location>
        <begin position="5"/>
        <end position="113"/>
    </location>
</feature>
<proteinExistence type="predicted"/>
<evidence type="ECO:0000256" key="3">
    <source>
        <dbReference type="ARBA" id="ARBA00013898"/>
    </source>
</evidence>
<dbReference type="PROSITE" id="PS00601">
    <property type="entry name" value="IRF_1"/>
    <property type="match status" value="1"/>
</dbReference>
<dbReference type="EMBL" id="JAATIS010009265">
    <property type="protein sequence ID" value="KAG2456157.1"/>
    <property type="molecule type" value="Genomic_DNA"/>
</dbReference>
<feature type="compositionally biased region" description="Basic and acidic residues" evidence="13">
    <location>
        <begin position="127"/>
        <end position="145"/>
    </location>
</feature>
<dbReference type="PROSITE" id="PS51507">
    <property type="entry name" value="IRF_2"/>
    <property type="match status" value="1"/>
</dbReference>
<keyword evidence="11" id="KW-0539">Nucleus</keyword>
<dbReference type="InterPro" id="IPR019817">
    <property type="entry name" value="Interferon_reg_fac_CS"/>
</dbReference>
<dbReference type="InterPro" id="IPR017431">
    <property type="entry name" value="IRF1/IRF2"/>
</dbReference>
<keyword evidence="10" id="KW-0804">Transcription</keyword>
<evidence type="ECO:0000256" key="4">
    <source>
        <dbReference type="ARBA" id="ARBA00022490"/>
    </source>
</evidence>
<dbReference type="InterPro" id="IPR036390">
    <property type="entry name" value="WH_DNA-bd_sf"/>
</dbReference>
<evidence type="ECO:0000256" key="13">
    <source>
        <dbReference type="SAM" id="MobiDB-lite"/>
    </source>
</evidence>
<evidence type="ECO:0000256" key="2">
    <source>
        <dbReference type="ARBA" id="ARBA00004496"/>
    </source>
</evidence>
<evidence type="ECO:0000313" key="15">
    <source>
        <dbReference type="EMBL" id="KAG2456157.1"/>
    </source>
</evidence>
<sequence length="275" mass="31725">MPVSRMRMRPWLEMKIDSNEIPGLVWINRDKKIFQIPWKHAARHGWTMDKDACLFRQWAIHTGKYKPGNSVPDPKTWKANFRCAMNSLPDIEEVKDKSINKGSSAIRVYRMLPPVKKTQRKDKKSRQKDNKTKQKIKENDIKTEDESSDITDLYLPDDHSGYTAHQGASLQDSETDSSQCSLDDDDESNFDEVIQIAQALEQDHTQWRPSSINGRGFLSNSIGMSIEPNDIDIMGNDLQVPTKAPLHKILEMWKEQHKTSFSELPEHHVKAEVED</sequence>
<evidence type="ECO:0000256" key="5">
    <source>
        <dbReference type="ARBA" id="ARBA00022499"/>
    </source>
</evidence>
<evidence type="ECO:0000256" key="11">
    <source>
        <dbReference type="ARBA" id="ARBA00023242"/>
    </source>
</evidence>
<dbReference type="InterPro" id="IPR001346">
    <property type="entry name" value="Interferon_reg_fact_DNA-bd_dom"/>
</dbReference>
<dbReference type="GO" id="GO:0005634">
    <property type="term" value="C:nucleus"/>
    <property type="evidence" value="ECO:0007669"/>
    <property type="project" value="UniProtKB-SubCell"/>
</dbReference>
<feature type="non-terminal residue" evidence="15">
    <location>
        <position position="275"/>
    </location>
</feature>
<feature type="modified residue" description="N6-acetyllysine" evidence="12">
    <location>
        <position position="78"/>
    </location>
</feature>
<dbReference type="GO" id="GO:0002376">
    <property type="term" value="P:immune system process"/>
    <property type="evidence" value="ECO:0007669"/>
    <property type="project" value="TreeGrafter"/>
</dbReference>
<evidence type="ECO:0000256" key="6">
    <source>
        <dbReference type="ARBA" id="ARBA00022843"/>
    </source>
</evidence>
<dbReference type="Proteomes" id="UP000886611">
    <property type="component" value="Unassembled WGS sequence"/>
</dbReference>
<dbReference type="PRINTS" id="PR00267">
    <property type="entry name" value="INTFRNREGFCT"/>
</dbReference>
<dbReference type="FunFam" id="1.10.10.10:FF:000065">
    <property type="entry name" value="Interferon regulatory factor"/>
    <property type="match status" value="1"/>
</dbReference>
<dbReference type="Pfam" id="PF00605">
    <property type="entry name" value="IRF"/>
    <property type="match status" value="1"/>
</dbReference>
<dbReference type="AlphaFoldDB" id="A0A8X7WTH3"/>
<comment type="subcellular location">
    <subcellularLocation>
        <location evidence="2">Cytoplasm</location>
    </subcellularLocation>
    <subcellularLocation>
        <location evidence="1">Nucleus</location>
    </subcellularLocation>
</comment>
<keyword evidence="6" id="KW-0832">Ubl conjugation</keyword>
<evidence type="ECO:0000256" key="12">
    <source>
        <dbReference type="PIRSR" id="PIRSR038196-1"/>
    </source>
</evidence>
<evidence type="ECO:0000256" key="1">
    <source>
        <dbReference type="ARBA" id="ARBA00004123"/>
    </source>
</evidence>
<feature type="modified residue" description="N6-acetyllysine" evidence="12">
    <location>
        <position position="75"/>
    </location>
</feature>
<keyword evidence="9" id="KW-0010">Activator</keyword>
<evidence type="ECO:0000259" key="14">
    <source>
        <dbReference type="PROSITE" id="PS51507"/>
    </source>
</evidence>
<dbReference type="SUPFAM" id="SSF46785">
    <property type="entry name" value="Winged helix' DNA-binding domain"/>
    <property type="match status" value="1"/>
</dbReference>
<dbReference type="PANTHER" id="PTHR11949">
    <property type="entry name" value="INTERFERON REGULATORY FACTOR"/>
    <property type="match status" value="1"/>
</dbReference>
<dbReference type="GO" id="GO:0005737">
    <property type="term" value="C:cytoplasm"/>
    <property type="evidence" value="ECO:0007669"/>
    <property type="project" value="UniProtKB-SubCell"/>
</dbReference>
<reference evidence="15 16" key="1">
    <citation type="journal article" date="2021" name="Cell">
        <title>Tracing the genetic footprints of vertebrate landing in non-teleost ray-finned fishes.</title>
        <authorList>
            <person name="Bi X."/>
            <person name="Wang K."/>
            <person name="Yang L."/>
            <person name="Pan H."/>
            <person name="Jiang H."/>
            <person name="Wei Q."/>
            <person name="Fang M."/>
            <person name="Yu H."/>
            <person name="Zhu C."/>
            <person name="Cai Y."/>
            <person name="He Y."/>
            <person name="Gan X."/>
            <person name="Zeng H."/>
            <person name="Yu D."/>
            <person name="Zhu Y."/>
            <person name="Jiang H."/>
            <person name="Qiu Q."/>
            <person name="Yang H."/>
            <person name="Zhang Y.E."/>
            <person name="Wang W."/>
            <person name="Zhu M."/>
            <person name="He S."/>
            <person name="Zhang G."/>
        </authorList>
    </citation>
    <scope>NUCLEOTIDE SEQUENCE [LARGE SCALE GENOMIC DNA]</scope>
    <source>
        <strain evidence="15">Bchr_013</strain>
    </source>
</reference>
<organism evidence="15 16">
    <name type="scientific">Polypterus senegalus</name>
    <name type="common">Senegal bichir</name>
    <dbReference type="NCBI Taxonomy" id="55291"/>
    <lineage>
        <taxon>Eukaryota</taxon>
        <taxon>Metazoa</taxon>
        <taxon>Chordata</taxon>
        <taxon>Craniata</taxon>
        <taxon>Vertebrata</taxon>
        <taxon>Euteleostomi</taxon>
        <taxon>Actinopterygii</taxon>
        <taxon>Polypteriformes</taxon>
        <taxon>Polypteridae</taxon>
        <taxon>Polypterus</taxon>
    </lineage>
</organism>
<evidence type="ECO:0000313" key="16">
    <source>
        <dbReference type="Proteomes" id="UP000886611"/>
    </source>
</evidence>
<feature type="compositionally biased region" description="Polar residues" evidence="13">
    <location>
        <begin position="166"/>
        <end position="181"/>
    </location>
</feature>
<accession>A0A8X7WTH3</accession>
<dbReference type="PIRSF" id="PIRSF038196">
    <property type="entry name" value="IFN_RF1/2"/>
    <property type="match status" value="1"/>
</dbReference>
<feature type="compositionally biased region" description="Basic residues" evidence="13">
    <location>
        <begin position="117"/>
        <end position="126"/>
    </location>
</feature>
<gene>
    <name evidence="15" type="primary">Irf1</name>
    <name evidence="15" type="ORF">GTO96_0007100</name>
</gene>
<name>A0A8X7WTH3_POLSE</name>
<dbReference type="GO" id="GO:0000981">
    <property type="term" value="F:DNA-binding transcription factor activity, RNA polymerase II-specific"/>
    <property type="evidence" value="ECO:0007669"/>
    <property type="project" value="TreeGrafter"/>
</dbReference>
<dbReference type="CDD" id="cd00103">
    <property type="entry name" value="IRF"/>
    <property type="match status" value="1"/>
</dbReference>
<protein>
    <recommendedName>
        <fullName evidence="3">Interferon regulatory factor 1</fullName>
    </recommendedName>
</protein>
<keyword evidence="8" id="KW-0238">DNA-binding</keyword>
<feature type="region of interest" description="Disordered" evidence="13">
    <location>
        <begin position="110"/>
        <end position="186"/>
    </location>
</feature>
<comment type="caution">
    <text evidence="15">The sequence shown here is derived from an EMBL/GenBank/DDBJ whole genome shotgun (WGS) entry which is preliminary data.</text>
</comment>
<evidence type="ECO:0000256" key="7">
    <source>
        <dbReference type="ARBA" id="ARBA00023015"/>
    </source>
</evidence>
<evidence type="ECO:0000256" key="10">
    <source>
        <dbReference type="ARBA" id="ARBA00023163"/>
    </source>
</evidence>
<dbReference type="PANTHER" id="PTHR11949:SF3">
    <property type="entry name" value="INTERFERON REGULATORY FACTOR 1"/>
    <property type="match status" value="1"/>
</dbReference>
<dbReference type="SMART" id="SM00348">
    <property type="entry name" value="IRF"/>
    <property type="match status" value="1"/>
</dbReference>
<evidence type="ECO:0000256" key="8">
    <source>
        <dbReference type="ARBA" id="ARBA00023125"/>
    </source>
</evidence>
<dbReference type="InterPro" id="IPR036388">
    <property type="entry name" value="WH-like_DNA-bd_sf"/>
</dbReference>
<keyword evidence="4" id="KW-0963">Cytoplasm</keyword>
<dbReference type="Gene3D" id="1.10.10.10">
    <property type="entry name" value="Winged helix-like DNA-binding domain superfamily/Winged helix DNA-binding domain"/>
    <property type="match status" value="1"/>
</dbReference>
<evidence type="ECO:0000256" key="9">
    <source>
        <dbReference type="ARBA" id="ARBA00023159"/>
    </source>
</evidence>
<feature type="non-terminal residue" evidence="15">
    <location>
        <position position="1"/>
    </location>
</feature>
<keyword evidence="16" id="KW-1185">Reference proteome</keyword>
<dbReference type="GO" id="GO:0000978">
    <property type="term" value="F:RNA polymerase II cis-regulatory region sequence-specific DNA binding"/>
    <property type="evidence" value="ECO:0007669"/>
    <property type="project" value="TreeGrafter"/>
</dbReference>
<keyword evidence="5" id="KW-1017">Isopeptide bond</keyword>
<keyword evidence="7" id="KW-0805">Transcription regulation</keyword>